<name>A0A081FWD9_9GAMM</name>
<dbReference type="STRING" id="1232683.ADIMK_2953"/>
<evidence type="ECO:0000313" key="1">
    <source>
        <dbReference type="EMBL" id="KEA62844.1"/>
    </source>
</evidence>
<keyword evidence="2" id="KW-1185">Reference proteome</keyword>
<protein>
    <recommendedName>
        <fullName evidence="3">WGR domain-containing protein</fullName>
    </recommendedName>
</protein>
<dbReference type="AlphaFoldDB" id="A0A081FWD9"/>
<gene>
    <name evidence="1" type="ORF">ADIMK_2953</name>
</gene>
<dbReference type="EMBL" id="JMQN01000045">
    <property type="protein sequence ID" value="KEA62844.1"/>
    <property type="molecule type" value="Genomic_DNA"/>
</dbReference>
<organism evidence="1 2">
    <name type="scientific">Marinobacterium lacunae</name>
    <dbReference type="NCBI Taxonomy" id="1232683"/>
    <lineage>
        <taxon>Bacteria</taxon>
        <taxon>Pseudomonadati</taxon>
        <taxon>Pseudomonadota</taxon>
        <taxon>Gammaproteobacteria</taxon>
        <taxon>Oceanospirillales</taxon>
        <taxon>Oceanospirillaceae</taxon>
        <taxon>Marinobacterium</taxon>
    </lineage>
</organism>
<evidence type="ECO:0000313" key="2">
    <source>
        <dbReference type="Proteomes" id="UP000028252"/>
    </source>
</evidence>
<dbReference type="RefSeq" id="WP_036189863.1">
    <property type="nucleotide sequence ID" value="NZ_JMQN01000045.1"/>
</dbReference>
<comment type="caution">
    <text evidence="1">The sequence shown here is derived from an EMBL/GenBank/DDBJ whole genome shotgun (WGS) entry which is preliminary data.</text>
</comment>
<accession>A0A081FWD9</accession>
<reference evidence="1 2" key="1">
    <citation type="submission" date="2014-04" db="EMBL/GenBank/DDBJ databases">
        <title>Marinobacterium kochiensis sp. nov., isolated from sediment sample collected from Kochi backwaters in Kerala, India.</title>
        <authorList>
            <person name="Singh A."/>
            <person name="Pinnaka A.K."/>
        </authorList>
    </citation>
    <scope>NUCLEOTIDE SEQUENCE [LARGE SCALE GENOMIC DNA]</scope>
    <source>
        <strain evidence="1 2">AK27</strain>
    </source>
</reference>
<evidence type="ECO:0008006" key="3">
    <source>
        <dbReference type="Google" id="ProtNLM"/>
    </source>
</evidence>
<dbReference type="OrthoDB" id="6166956at2"/>
<proteinExistence type="predicted"/>
<sequence>MIVHWQKDRDYRIIRIYRDLVGDWVVEQCWRNSTGCQQSHTLVDSRQAARALMLQINREQRRKGFRRTVPGEEQLDFGFEIS</sequence>
<dbReference type="Proteomes" id="UP000028252">
    <property type="component" value="Unassembled WGS sequence"/>
</dbReference>
<dbReference type="PATRIC" id="fig|1232683.4.peg.2904"/>